<feature type="domain" description="Bacillithiol biosynthesis BshC C-terminal coiled-coil" evidence="4">
    <location>
        <begin position="360"/>
        <end position="505"/>
    </location>
</feature>
<evidence type="ECO:0000313" key="5">
    <source>
        <dbReference type="EMBL" id="GGJ32523.1"/>
    </source>
</evidence>
<dbReference type="NCBIfam" id="TIGR03998">
    <property type="entry name" value="thiol_BshC"/>
    <property type="match status" value="1"/>
</dbReference>
<keyword evidence="1 2" id="KW-0436">Ligase</keyword>
<comment type="caution">
    <text evidence="5">The sequence shown here is derived from an EMBL/GenBank/DDBJ whole genome shotgun (WGS) entry which is preliminary data.</text>
</comment>
<dbReference type="HAMAP" id="MF_01867">
    <property type="entry name" value="BshC"/>
    <property type="match status" value="1"/>
</dbReference>
<dbReference type="InterPro" id="IPR011199">
    <property type="entry name" value="Bacillithiol_biosynth_BshC"/>
</dbReference>
<dbReference type="RefSeq" id="WP_229684699.1">
    <property type="nucleotide sequence ID" value="NZ_BMOD01000005.1"/>
</dbReference>
<dbReference type="Proteomes" id="UP000632222">
    <property type="component" value="Unassembled WGS sequence"/>
</dbReference>
<proteinExistence type="inferred from homology"/>
<dbReference type="InterPro" id="IPR055398">
    <property type="entry name" value="Rossmann-like_BshC"/>
</dbReference>
<feature type="domain" description="Bacillithiol biosynthesis BshC N-terminal Rossmann-like" evidence="3">
    <location>
        <begin position="37"/>
        <end position="357"/>
    </location>
</feature>
<dbReference type="InterPro" id="IPR055399">
    <property type="entry name" value="CC_BshC"/>
</dbReference>
<name>A0ABQ2CZW1_9DEIO</name>
<accession>A0ABQ2CZW1</accession>
<protein>
    <recommendedName>
        <fullName evidence="2">Putative cysteine ligase BshC</fullName>
        <ecNumber evidence="2">6.-.-.-</ecNumber>
    </recommendedName>
</protein>
<gene>
    <name evidence="2" type="primary">bshC</name>
    <name evidence="5" type="ORF">GCM10008938_18420</name>
</gene>
<dbReference type="Pfam" id="PF10079">
    <property type="entry name" value="Rossmann-like_BshC"/>
    <property type="match status" value="1"/>
</dbReference>
<dbReference type="Pfam" id="PF24850">
    <property type="entry name" value="CC_BshC"/>
    <property type="match status" value="1"/>
</dbReference>
<comment type="similarity">
    <text evidence="2">Belongs to the BshC family.</text>
</comment>
<reference evidence="6" key="1">
    <citation type="journal article" date="2019" name="Int. J. Syst. Evol. Microbiol.">
        <title>The Global Catalogue of Microorganisms (GCM) 10K type strain sequencing project: providing services to taxonomists for standard genome sequencing and annotation.</title>
        <authorList>
            <consortium name="The Broad Institute Genomics Platform"/>
            <consortium name="The Broad Institute Genome Sequencing Center for Infectious Disease"/>
            <person name="Wu L."/>
            <person name="Ma J."/>
        </authorList>
    </citation>
    <scope>NUCLEOTIDE SEQUENCE [LARGE SCALE GENOMIC DNA]</scope>
    <source>
        <strain evidence="6">JCM 14370</strain>
    </source>
</reference>
<dbReference type="EC" id="6.-.-.-" evidence="2"/>
<organism evidence="5 6">
    <name type="scientific">Deinococcus roseus</name>
    <dbReference type="NCBI Taxonomy" id="392414"/>
    <lineage>
        <taxon>Bacteria</taxon>
        <taxon>Thermotogati</taxon>
        <taxon>Deinococcota</taxon>
        <taxon>Deinococci</taxon>
        <taxon>Deinococcales</taxon>
        <taxon>Deinococcaceae</taxon>
        <taxon>Deinococcus</taxon>
    </lineage>
</organism>
<dbReference type="EMBL" id="BMOD01000005">
    <property type="protein sequence ID" value="GGJ32523.1"/>
    <property type="molecule type" value="Genomic_DNA"/>
</dbReference>
<evidence type="ECO:0000313" key="6">
    <source>
        <dbReference type="Proteomes" id="UP000632222"/>
    </source>
</evidence>
<evidence type="ECO:0000259" key="4">
    <source>
        <dbReference type="Pfam" id="PF24850"/>
    </source>
</evidence>
<evidence type="ECO:0000256" key="1">
    <source>
        <dbReference type="ARBA" id="ARBA00022598"/>
    </source>
</evidence>
<evidence type="ECO:0000259" key="3">
    <source>
        <dbReference type="Pfam" id="PF10079"/>
    </source>
</evidence>
<sequence length="513" mass="57619">MILKNIASHQHTSDLRHFYRLAPGDLAGASASPPSNVDRSALVRGLRAYHQKLGTLTPVLEHQLSRLEHPNSRVVVAGQQAGLLLGPAFTVHKAVDAILLARELDREDQPVLPIFWVASQDHDALEVASTMLLDFRERILHLSLPLPQGVPIYRILLQPEWVDHISRSILEMDAPYREDAVRLIQQSAGGNYADWFAGMAQRLLGEEGLITFDPMFPELAALFAPALERELQHPLASPHRIEDAAGELIALGFEPQLRRQAGATNLFLEGNDGLRRLLKYDGRSFHADRLYSQRELLDVLKHDPSRITPAAGLRPIVQDTVLPTIVNVLGPGELAYATQLGKVYDLHHVAQPLLWKRLSVTYLEPPVQRILQRYGITAREFQSNPDGLTEQLLLQESGIQQAFREKLGELELLFEQLAETSVQLDINLEGSVHRSRQRVVGHVQRLERKLARHLMQAEGKREGQFQRLRTHLLPAGIPQERGLSYFTYLAKYGPFPLRQLLTLPAGAQTPLNL</sequence>
<keyword evidence="6" id="KW-1185">Reference proteome</keyword>
<evidence type="ECO:0000256" key="2">
    <source>
        <dbReference type="HAMAP-Rule" id="MF_01867"/>
    </source>
</evidence>